<evidence type="ECO:0000256" key="6">
    <source>
        <dbReference type="ARBA" id="ARBA00022741"/>
    </source>
</evidence>
<feature type="region of interest" description="Disordered" evidence="12">
    <location>
        <begin position="711"/>
        <end position="814"/>
    </location>
</feature>
<keyword evidence="6" id="KW-0547">Nucleotide-binding</keyword>
<dbReference type="Gene3D" id="3.40.50.300">
    <property type="entry name" value="P-loop containing nucleotide triphosphate hydrolases"/>
    <property type="match status" value="2"/>
</dbReference>
<keyword evidence="9 13" id="KW-0472">Membrane</keyword>
<dbReference type="Gene3D" id="1.20.1560.10">
    <property type="entry name" value="ABC transporter type 1, transmembrane domain"/>
    <property type="match status" value="3"/>
</dbReference>
<dbReference type="GO" id="GO:0005524">
    <property type="term" value="F:ATP binding"/>
    <property type="evidence" value="ECO:0007669"/>
    <property type="project" value="UniProtKB-KW"/>
</dbReference>
<feature type="transmembrane region" description="Helical" evidence="13">
    <location>
        <begin position="1101"/>
        <end position="1122"/>
    </location>
</feature>
<evidence type="ECO:0000256" key="4">
    <source>
        <dbReference type="ARBA" id="ARBA00022692"/>
    </source>
</evidence>
<dbReference type="Proteomes" id="UP001558713">
    <property type="component" value="Unassembled WGS sequence"/>
</dbReference>
<evidence type="ECO:0000256" key="1">
    <source>
        <dbReference type="ARBA" id="ARBA00004141"/>
    </source>
</evidence>
<dbReference type="CDD" id="cd18577">
    <property type="entry name" value="ABC_6TM_Pgp_ABCB1_D1_like"/>
    <property type="match status" value="1"/>
</dbReference>
<evidence type="ECO:0000256" key="5">
    <source>
        <dbReference type="ARBA" id="ARBA00022737"/>
    </source>
</evidence>
<feature type="transmembrane region" description="Helical" evidence="13">
    <location>
        <begin position="982"/>
        <end position="1005"/>
    </location>
</feature>
<dbReference type="PROSITE" id="PS50929">
    <property type="entry name" value="ABC_TM1F"/>
    <property type="match status" value="2"/>
</dbReference>
<feature type="domain" description="ABC transmembrane type-1" evidence="15">
    <location>
        <begin position="836"/>
        <end position="1111"/>
    </location>
</feature>
<gene>
    <name evidence="16" type="ORF">V5N11_035250</name>
</gene>
<feature type="domain" description="ABC transmembrane type-1" evidence="15">
    <location>
        <begin position="88"/>
        <end position="380"/>
    </location>
</feature>
<keyword evidence="4 13" id="KW-0812">Transmembrane</keyword>
<dbReference type="Pfam" id="PF00664">
    <property type="entry name" value="ABC_membrane"/>
    <property type="match status" value="2"/>
</dbReference>
<feature type="region of interest" description="Disordered" evidence="12">
    <location>
        <begin position="18"/>
        <end position="65"/>
    </location>
</feature>
<dbReference type="InterPro" id="IPR003439">
    <property type="entry name" value="ABC_transporter-like_ATP-bd"/>
</dbReference>
<dbReference type="InterPro" id="IPR011527">
    <property type="entry name" value="ABC1_TM_dom"/>
</dbReference>
<evidence type="ECO:0000313" key="16">
    <source>
        <dbReference type="EMBL" id="KAL1189538.1"/>
    </source>
</evidence>
<feature type="compositionally biased region" description="Low complexity" evidence="12">
    <location>
        <begin position="684"/>
        <end position="694"/>
    </location>
</feature>
<feature type="domain" description="ABC transporter" evidence="14">
    <location>
        <begin position="413"/>
        <end position="648"/>
    </location>
</feature>
<dbReference type="FunFam" id="1.20.1560.10:FF:000028">
    <property type="entry name" value="ABC transporter B family member 20"/>
    <property type="match status" value="1"/>
</dbReference>
<evidence type="ECO:0000313" key="17">
    <source>
        <dbReference type="Proteomes" id="UP001558713"/>
    </source>
</evidence>
<reference evidence="16 17" key="1">
    <citation type="submission" date="2024-04" db="EMBL/GenBank/DDBJ databases">
        <title>Genome assembly C_amara_ONT_v2.</title>
        <authorList>
            <person name="Yant L."/>
            <person name="Moore C."/>
            <person name="Slenker M."/>
        </authorList>
    </citation>
    <scope>NUCLEOTIDE SEQUENCE [LARGE SCALE GENOMIC DNA]</scope>
    <source>
        <tissue evidence="16">Leaf</tissue>
    </source>
</reference>
<feature type="region of interest" description="Disordered" evidence="12">
    <location>
        <begin position="675"/>
        <end position="697"/>
    </location>
</feature>
<dbReference type="FunFam" id="3.40.50.300:FF:000240">
    <property type="entry name" value="ABC transporter B family member 20"/>
    <property type="match status" value="1"/>
</dbReference>
<feature type="transmembrane region" description="Helical" evidence="13">
    <location>
        <begin position="84"/>
        <end position="107"/>
    </location>
</feature>
<feature type="transmembrane region" description="Helical" evidence="13">
    <location>
        <begin position="140"/>
        <end position="161"/>
    </location>
</feature>
<sequence length="1407" mass="155323">MMISRGLFGWSPPHMQPLTPVSEVSEPPESPSPYLDPGAENGGTAAAAAQVEADEEMEEQDEVEPPPAAVPFSQLFACADRFDWVLMIIGSVAAAAHGTALIIYLHYFAKIIEVLAFSNESSQQRSEDQYDRLVELSLTIVYIAGGVFISGWIEVSCWILTGERQTAVIRSKYVQVLLNQDMSFFDTYGNNGDIVSQVLSDVLLIQSALSEKVGNYIHNMATFISGLIIGFVNCWEIALITLATGPFIVAAGGISNIFLHRLAENIQDAYAEAAGIAEQAISYIRTLYAFTNETLAKYSYATSLQATLRYGILISLVQGLGLGFTYGLAICSCALQLWIGRFFVNNGRANGGEIIAALFAVILSGLGLNQAATNFYSFDQGRIAAYRLFEMITRSSSVANQEGAVLASVQGNIEFRNVYFSYLSRPEIPILSGFYLTVPAKKAVALVGRNGSGKSSIIPLMERFYDPTLGEVLLDGENIKNLKLEWLRSQIGLVTQEPALLSLSIRENIAYGRDATPDQIEEAAKIAHAHTFISSLEKGYETQVGRAGLTMTEEQKIKLSIARAVLLNPTILLLDEVTGGLDFEAERIVQEALDLLMLGRSTIIIARRLSLIRNADYIAVMEEGQLVEMGTHDELINLGGLYAELLKCEEATKLPRRMPVRNYKESAVFQVERDSSAGCGVQEPSSPKMMKSPSLQRGNGVFRPQELLFNTEESPNDHSPAPEKMGENGLPLDDADKEPTIKRQDSFEMRLPELPKIDVQCPPQKSEGSDPESPVSPLLTSDPKNERSHSQTFSRPLSSSDDTTANGKAAKDAQHKKSPSFWRLAQLSFPEWLYAVLGSVGAAIFGSFNPLLAYVIALVVTAYYKSKGGHLREEVDKWCLIIACMGIVTVVANFLQHFYFGIMGEKMTERVRRMMFSAMLRNEVGWFDDEENSPDTLSMRLANDATFVRAAFSNRLSIFIQDSFAVIVALLIGLLLGWRLALVALATLPILTLSAIAQKLWLAGFSKGIQEMHRKASLVLEDAVRNIYTVVAFCAGNKVMELYRMQLQRILRQSFLHGMAIGFAFGFSQFLLFACNALLLWCTALSVDRQYMKLSTAITEYMVFSFATFALVEPFGLAPYILKRRKSLISVFEIIDRVPTIEPDDNSALKPPNVYGSIELKNIDFCYPTRPEVLVLSNFSLKISGGQTVAVVGVSGSGKSTIISLIERYYDPVAGQVLLDGRDLKLYNLRWLRSHMGLVQQEPIIFSTTIRENIIYARHNASEAEMKEAARIANAHHFISSLPHGYDTHIGMRGVELTPGQKQRIAIARVVLKNAPIILIDEASSSIESESSRVVQEALDTLIMGNKTTILIAHRAAMMRHVDNIVVLNGGRIVEEGTHDSLAAKNGLYVRLMQPHFGKGLRQHRLI</sequence>
<keyword evidence="8 13" id="KW-1133">Transmembrane helix</keyword>
<name>A0ABD0Z4B2_CARAN</name>
<feature type="compositionally biased region" description="Polar residues" evidence="12">
    <location>
        <begin position="790"/>
        <end position="806"/>
    </location>
</feature>
<evidence type="ECO:0000259" key="14">
    <source>
        <dbReference type="PROSITE" id="PS50893"/>
    </source>
</evidence>
<dbReference type="InterPro" id="IPR027417">
    <property type="entry name" value="P-loop_NTPase"/>
</dbReference>
<keyword evidence="7" id="KW-0067">ATP-binding</keyword>
<evidence type="ECO:0000256" key="3">
    <source>
        <dbReference type="ARBA" id="ARBA00022448"/>
    </source>
</evidence>
<organism evidence="16 17">
    <name type="scientific">Cardamine amara subsp. amara</name>
    <dbReference type="NCBI Taxonomy" id="228776"/>
    <lineage>
        <taxon>Eukaryota</taxon>
        <taxon>Viridiplantae</taxon>
        <taxon>Streptophyta</taxon>
        <taxon>Embryophyta</taxon>
        <taxon>Tracheophyta</taxon>
        <taxon>Spermatophyta</taxon>
        <taxon>Magnoliopsida</taxon>
        <taxon>eudicotyledons</taxon>
        <taxon>Gunneridae</taxon>
        <taxon>Pentapetalae</taxon>
        <taxon>rosids</taxon>
        <taxon>malvids</taxon>
        <taxon>Brassicales</taxon>
        <taxon>Brassicaceae</taxon>
        <taxon>Cardamineae</taxon>
        <taxon>Cardamine</taxon>
    </lineage>
</organism>
<feature type="transmembrane region" description="Helical" evidence="13">
    <location>
        <begin position="237"/>
        <end position="259"/>
    </location>
</feature>
<dbReference type="InterPro" id="IPR003593">
    <property type="entry name" value="AAA+_ATPase"/>
</dbReference>
<evidence type="ECO:0000256" key="10">
    <source>
        <dbReference type="ARBA" id="ARBA00023180"/>
    </source>
</evidence>
<feature type="compositionally biased region" description="Acidic residues" evidence="12">
    <location>
        <begin position="52"/>
        <end position="64"/>
    </location>
</feature>
<dbReference type="FunFam" id="1.20.1560.10:FF:000021">
    <property type="entry name" value="ABC transporter B family member 6"/>
    <property type="match status" value="1"/>
</dbReference>
<feature type="compositionally biased region" description="Basic and acidic residues" evidence="12">
    <location>
        <begin position="737"/>
        <end position="756"/>
    </location>
</feature>
<keyword evidence="10" id="KW-0325">Glycoprotein</keyword>
<evidence type="ECO:0000256" key="12">
    <source>
        <dbReference type="SAM" id="MobiDB-lite"/>
    </source>
</evidence>
<comment type="similarity">
    <text evidence="2">Belongs to the ABC transporter superfamily. ABCB family. Multidrug resistance exporter (TC 3.A.1.201) subfamily.</text>
</comment>
<evidence type="ECO:0000256" key="2">
    <source>
        <dbReference type="ARBA" id="ARBA00007577"/>
    </source>
</evidence>
<feature type="domain" description="ABC transporter" evidence="14">
    <location>
        <begin position="1158"/>
        <end position="1395"/>
    </location>
</feature>
<dbReference type="CDD" id="cd18578">
    <property type="entry name" value="ABC_6TM_Pgp_ABCB1_D2_like"/>
    <property type="match status" value="1"/>
</dbReference>
<evidence type="ECO:0000256" key="8">
    <source>
        <dbReference type="ARBA" id="ARBA00022989"/>
    </source>
</evidence>
<feature type="transmembrane region" description="Helical" evidence="13">
    <location>
        <begin position="956"/>
        <end position="976"/>
    </location>
</feature>
<protein>
    <submittedName>
        <fullName evidence="16">ABC transporter B family member 20</fullName>
    </submittedName>
</protein>
<feature type="transmembrane region" description="Helical" evidence="13">
    <location>
        <begin position="312"/>
        <end position="339"/>
    </location>
</feature>
<feature type="transmembrane region" description="Helical" evidence="13">
    <location>
        <begin position="880"/>
        <end position="902"/>
    </location>
</feature>
<dbReference type="PANTHER" id="PTHR24222">
    <property type="entry name" value="ABC TRANSPORTER B FAMILY"/>
    <property type="match status" value="1"/>
</dbReference>
<dbReference type="SUPFAM" id="SSF52540">
    <property type="entry name" value="P-loop containing nucleoside triphosphate hydrolases"/>
    <property type="match status" value="2"/>
</dbReference>
<dbReference type="SUPFAM" id="SSF90123">
    <property type="entry name" value="ABC transporter transmembrane region"/>
    <property type="match status" value="2"/>
</dbReference>
<keyword evidence="5" id="KW-0677">Repeat</keyword>
<dbReference type="PANTHER" id="PTHR24222:SF52">
    <property type="entry name" value="ABC TRANSPORTER B FAMILY MEMBER 20-RELATED"/>
    <property type="match status" value="1"/>
</dbReference>
<evidence type="ECO:0000256" key="9">
    <source>
        <dbReference type="ARBA" id="ARBA00023136"/>
    </source>
</evidence>
<keyword evidence="3" id="KW-0813">Transport</keyword>
<evidence type="ECO:0000256" key="13">
    <source>
        <dbReference type="SAM" id="Phobius"/>
    </source>
</evidence>
<feature type="transmembrane region" description="Helical" evidence="13">
    <location>
        <begin position="1054"/>
        <end position="1081"/>
    </location>
</feature>
<dbReference type="GO" id="GO:0016020">
    <property type="term" value="C:membrane"/>
    <property type="evidence" value="ECO:0007669"/>
    <property type="project" value="UniProtKB-SubCell"/>
</dbReference>
<accession>A0ABD0Z4B2</accession>
<dbReference type="InterPro" id="IPR039421">
    <property type="entry name" value="Type_1_exporter"/>
</dbReference>
<dbReference type="SMART" id="SM00382">
    <property type="entry name" value="AAA"/>
    <property type="match status" value="2"/>
</dbReference>
<feature type="transmembrane region" description="Helical" evidence="13">
    <location>
        <begin position="213"/>
        <end position="231"/>
    </location>
</feature>
<dbReference type="PROSITE" id="PS50893">
    <property type="entry name" value="ABC_TRANSPORTER_2"/>
    <property type="match status" value="2"/>
</dbReference>
<evidence type="ECO:0000256" key="11">
    <source>
        <dbReference type="ARBA" id="ARBA00093214"/>
    </source>
</evidence>
<evidence type="ECO:0000259" key="15">
    <source>
        <dbReference type="PROSITE" id="PS50929"/>
    </source>
</evidence>
<proteinExistence type="inferred from homology"/>
<dbReference type="Pfam" id="PF00005">
    <property type="entry name" value="ABC_tran"/>
    <property type="match status" value="2"/>
</dbReference>
<keyword evidence="17" id="KW-1185">Reference proteome</keyword>
<evidence type="ECO:0000256" key="7">
    <source>
        <dbReference type="ARBA" id="ARBA00022840"/>
    </source>
</evidence>
<dbReference type="FunFam" id="1.20.1560.10:FF:000049">
    <property type="entry name" value="ABC transporter B family member 6"/>
    <property type="match status" value="1"/>
</dbReference>
<comment type="subcellular location">
    <subcellularLocation>
        <location evidence="1">Membrane</location>
        <topology evidence="1">Multi-pass membrane protein</topology>
    </subcellularLocation>
</comment>
<feature type="transmembrane region" description="Helical" evidence="13">
    <location>
        <begin position="832"/>
        <end position="860"/>
    </location>
</feature>
<dbReference type="EMBL" id="JBANAX010000893">
    <property type="protein sequence ID" value="KAL1189538.1"/>
    <property type="molecule type" value="Genomic_DNA"/>
</dbReference>
<dbReference type="InterPro" id="IPR036640">
    <property type="entry name" value="ABC1_TM_sf"/>
</dbReference>
<comment type="catalytic activity">
    <reaction evidence="11">
        <text>(indol-3-yl)acetate(in) + ATP + H2O = (indol-3-yl)acetate(out) + ADP + phosphate + H(+)</text>
        <dbReference type="Rhea" id="RHEA:84235"/>
        <dbReference type="ChEBI" id="CHEBI:15377"/>
        <dbReference type="ChEBI" id="CHEBI:15378"/>
        <dbReference type="ChEBI" id="CHEBI:30616"/>
        <dbReference type="ChEBI" id="CHEBI:30854"/>
        <dbReference type="ChEBI" id="CHEBI:43474"/>
        <dbReference type="ChEBI" id="CHEBI:456216"/>
    </reaction>
    <physiologicalReaction direction="left-to-right" evidence="11">
        <dbReference type="Rhea" id="RHEA:84236"/>
    </physiologicalReaction>
</comment>
<comment type="caution">
    <text evidence="16">The sequence shown here is derived from an EMBL/GenBank/DDBJ whole genome shotgun (WGS) entry which is preliminary data.</text>
</comment>
<feature type="transmembrane region" description="Helical" evidence="13">
    <location>
        <begin position="354"/>
        <end position="372"/>
    </location>
</feature>
<dbReference type="FunFam" id="3.40.50.300:FF:001683">
    <property type="entry name" value="ABC transporter B family member 20"/>
    <property type="match status" value="1"/>
</dbReference>